<name>A0ABQ2AUA3_9MICC</name>
<organism evidence="1 2">
    <name type="scientific">Arthrobacter liuii</name>
    <dbReference type="NCBI Taxonomy" id="1476996"/>
    <lineage>
        <taxon>Bacteria</taxon>
        <taxon>Bacillati</taxon>
        <taxon>Actinomycetota</taxon>
        <taxon>Actinomycetes</taxon>
        <taxon>Micrococcales</taxon>
        <taxon>Micrococcaceae</taxon>
        <taxon>Arthrobacter</taxon>
    </lineage>
</organism>
<evidence type="ECO:0000313" key="2">
    <source>
        <dbReference type="Proteomes" id="UP000643279"/>
    </source>
</evidence>
<sequence length="367" mass="40403">MRGIPGLFSTWAVLTRPVGMRSIEHGVMKSDEAVLVLASRRRALTGSSRSLSRGYRNGTLVRVRAGVYFGKAAWLSLKPWQRYRTTMAAVAAVDPSMTFCYLTALRIWNLPCPGVPTHIHVITSSRHKAGKASPTTAAARDAKTGKTGIEHVRSYGLSRHFWLVHSVQYQGFAVTTLPQTVMDCMVRLEIPDAVAIADAVLGPRRGPGEALTRQQLLDAAAGLASAAKRRHIQEVLALADEASESVGESRSRAFIHVLGLPAPVLQHVFHDREGFIARTDFFWPEAKVIGEFDGDAKYLDEVLLAGVSTQEAILAEKKREDRLRALGYKVVRWDWKTLSTPDVLRQRLIAAGIRPQKTPPCGQDPRA</sequence>
<comment type="caution">
    <text evidence="1">The sequence shown here is derived from an EMBL/GenBank/DDBJ whole genome shotgun (WGS) entry which is preliminary data.</text>
</comment>
<dbReference type="Proteomes" id="UP000643279">
    <property type="component" value="Unassembled WGS sequence"/>
</dbReference>
<evidence type="ECO:0000313" key="1">
    <source>
        <dbReference type="EMBL" id="GGH95842.1"/>
    </source>
</evidence>
<accession>A0ABQ2AUA3</accession>
<protein>
    <submittedName>
        <fullName evidence="1">CTP synthase</fullName>
    </submittedName>
</protein>
<gene>
    <name evidence="1" type="ORF">GCM10007170_22310</name>
</gene>
<keyword evidence="2" id="KW-1185">Reference proteome</keyword>
<proteinExistence type="predicted"/>
<reference evidence="2" key="1">
    <citation type="journal article" date="2019" name="Int. J. Syst. Evol. Microbiol.">
        <title>The Global Catalogue of Microorganisms (GCM) 10K type strain sequencing project: providing services to taxonomists for standard genome sequencing and annotation.</title>
        <authorList>
            <consortium name="The Broad Institute Genomics Platform"/>
            <consortium name="The Broad Institute Genome Sequencing Center for Infectious Disease"/>
            <person name="Wu L."/>
            <person name="Ma J."/>
        </authorList>
    </citation>
    <scope>NUCLEOTIDE SEQUENCE [LARGE SCALE GENOMIC DNA]</scope>
    <source>
        <strain evidence="2">CGMCC 1.12778</strain>
    </source>
</reference>
<dbReference type="EMBL" id="BMFW01000008">
    <property type="protein sequence ID" value="GGH95842.1"/>
    <property type="molecule type" value="Genomic_DNA"/>
</dbReference>